<dbReference type="PANTHER" id="PTHR34222">
    <property type="entry name" value="GAG_PRE-INTEGRS DOMAIN-CONTAINING PROTEIN"/>
    <property type="match status" value="1"/>
</dbReference>
<dbReference type="Proteomes" id="UP001324115">
    <property type="component" value="Unassembled WGS sequence"/>
</dbReference>
<dbReference type="SUPFAM" id="SSF48403">
    <property type="entry name" value="Ankyrin repeat"/>
    <property type="match status" value="1"/>
</dbReference>
<gene>
    <name evidence="1" type="ORF">RGQ29_009090</name>
</gene>
<dbReference type="Gene3D" id="1.25.40.20">
    <property type="entry name" value="Ankyrin repeat-containing domain"/>
    <property type="match status" value="1"/>
</dbReference>
<dbReference type="PANTHER" id="PTHR34222:SF99">
    <property type="entry name" value="PROTEIN, PUTATIVE-RELATED"/>
    <property type="match status" value="1"/>
</dbReference>
<protein>
    <submittedName>
        <fullName evidence="1">Uncharacterized protein</fullName>
    </submittedName>
</protein>
<evidence type="ECO:0000313" key="2">
    <source>
        <dbReference type="Proteomes" id="UP001324115"/>
    </source>
</evidence>
<comment type="caution">
    <text evidence="1">The sequence shown here is derived from an EMBL/GenBank/DDBJ whole genome shotgun (WGS) entry which is preliminary data.</text>
</comment>
<proteinExistence type="predicted"/>
<dbReference type="InterPro" id="IPR036770">
    <property type="entry name" value="Ankyrin_rpt-contain_sf"/>
</dbReference>
<name>A0AAN7I653_QUERU</name>
<organism evidence="1 2">
    <name type="scientific">Quercus rubra</name>
    <name type="common">Northern red oak</name>
    <name type="synonym">Quercus borealis</name>
    <dbReference type="NCBI Taxonomy" id="3512"/>
    <lineage>
        <taxon>Eukaryota</taxon>
        <taxon>Viridiplantae</taxon>
        <taxon>Streptophyta</taxon>
        <taxon>Embryophyta</taxon>
        <taxon>Tracheophyta</taxon>
        <taxon>Spermatophyta</taxon>
        <taxon>Magnoliopsida</taxon>
        <taxon>eudicotyledons</taxon>
        <taxon>Gunneridae</taxon>
        <taxon>Pentapetalae</taxon>
        <taxon>rosids</taxon>
        <taxon>fabids</taxon>
        <taxon>Fagales</taxon>
        <taxon>Fagaceae</taxon>
        <taxon>Quercus</taxon>
    </lineage>
</organism>
<keyword evidence="2" id="KW-1185">Reference proteome</keyword>
<dbReference type="SMART" id="SM00248">
    <property type="entry name" value="ANK"/>
    <property type="match status" value="4"/>
</dbReference>
<accession>A0AAN7I653</accession>
<evidence type="ECO:0000313" key="1">
    <source>
        <dbReference type="EMBL" id="KAK4560171.1"/>
    </source>
</evidence>
<sequence>MASTFVPTNGDREIFRFVEKLYREIKSGKWDFVVNEYEKNFNWVHNAVLIKILGGTVLHLAVSDGEENNVEKLVKIICKKDEQKKALKIKNMQGNTPLHVAASTGSLRMCICIAEADSSLGNERNKEGESPLFLAALLGRTDIFLCLHYICKSKLYDSYYRKNGGETILHGAIKRECWDLAYQILDQERQLATLMDERGISPLRHLADKPSAFKSGCCLGWWSSFRFGQGNGPRIFELRKEISSFTQDNLTINAYYTKFKGLWDEFSNCRTCTCGHQVEECTMSFLMGLNETYVAVRGQILIMDPVPPLSKVFSLILQDEK</sequence>
<dbReference type="EMBL" id="JAXUIC010000012">
    <property type="protein sequence ID" value="KAK4560171.1"/>
    <property type="molecule type" value="Genomic_DNA"/>
</dbReference>
<dbReference type="AlphaFoldDB" id="A0AAN7I653"/>
<reference evidence="1 2" key="1">
    <citation type="journal article" date="2023" name="G3 (Bethesda)">
        <title>A haplotype-resolved chromosome-scale genome for Quercus rubra L. provides insights into the genetics of adaptive traits for red oak species.</title>
        <authorList>
            <person name="Kapoor B."/>
            <person name="Jenkins J."/>
            <person name="Schmutz J."/>
            <person name="Zhebentyayeva T."/>
            <person name="Kuelheim C."/>
            <person name="Coggeshall M."/>
            <person name="Heim C."/>
            <person name="Lasky J.R."/>
            <person name="Leites L."/>
            <person name="Islam-Faridi N."/>
            <person name="Romero-Severson J."/>
            <person name="DeLeo V.L."/>
            <person name="Lucas S.M."/>
            <person name="Lazic D."/>
            <person name="Gailing O."/>
            <person name="Carlson J."/>
            <person name="Staton M."/>
        </authorList>
    </citation>
    <scope>NUCLEOTIDE SEQUENCE [LARGE SCALE GENOMIC DNA]</scope>
    <source>
        <strain evidence="1">Pseudo-F2</strain>
    </source>
</reference>
<dbReference type="Pfam" id="PF12796">
    <property type="entry name" value="Ank_2"/>
    <property type="match status" value="1"/>
</dbReference>
<dbReference type="InterPro" id="IPR002110">
    <property type="entry name" value="Ankyrin_rpt"/>
</dbReference>